<reference evidence="1" key="1">
    <citation type="journal article" date="2014" name="Front. Microbiol.">
        <title>High frequency of phylogenetically diverse reductive dehalogenase-homologous genes in deep subseafloor sedimentary metagenomes.</title>
        <authorList>
            <person name="Kawai M."/>
            <person name="Futagami T."/>
            <person name="Toyoda A."/>
            <person name="Takaki Y."/>
            <person name="Nishi S."/>
            <person name="Hori S."/>
            <person name="Arai W."/>
            <person name="Tsubouchi T."/>
            <person name="Morono Y."/>
            <person name="Uchiyama I."/>
            <person name="Ito T."/>
            <person name="Fujiyama A."/>
            <person name="Inagaki F."/>
            <person name="Takami H."/>
        </authorList>
    </citation>
    <scope>NUCLEOTIDE SEQUENCE</scope>
    <source>
        <strain evidence="1">Expedition CK06-06</strain>
    </source>
</reference>
<organism evidence="1">
    <name type="scientific">marine sediment metagenome</name>
    <dbReference type="NCBI Taxonomy" id="412755"/>
    <lineage>
        <taxon>unclassified sequences</taxon>
        <taxon>metagenomes</taxon>
        <taxon>ecological metagenomes</taxon>
    </lineage>
</organism>
<dbReference type="EMBL" id="BARS01026452">
    <property type="protein sequence ID" value="GAG00978.1"/>
    <property type="molecule type" value="Genomic_DNA"/>
</dbReference>
<dbReference type="Gene3D" id="1.20.1090.10">
    <property type="entry name" value="Dehydroquinate synthase-like - alpha domain"/>
    <property type="match status" value="1"/>
</dbReference>
<protein>
    <recommendedName>
        <fullName evidence="2">3-dehydroquinate synthase domain-containing protein</fullName>
    </recommendedName>
</protein>
<comment type="caution">
    <text evidence="1">The sequence shown here is derived from an EMBL/GenBank/DDBJ whole genome shotgun (WGS) entry which is preliminary data.</text>
</comment>
<dbReference type="SUPFAM" id="SSF56796">
    <property type="entry name" value="Dehydroquinate synthase-like"/>
    <property type="match status" value="1"/>
</dbReference>
<sequence length="71" mass="8369">GKRKRESIFKHIKNLDYNQFWETLTLDKKNSQGKVIFILPEAMGKVSLIKDITIKETIKALEEFKKEWGLC</sequence>
<feature type="non-terminal residue" evidence="1">
    <location>
        <position position="1"/>
    </location>
</feature>
<proteinExistence type="predicted"/>
<evidence type="ECO:0008006" key="2">
    <source>
        <dbReference type="Google" id="ProtNLM"/>
    </source>
</evidence>
<name>X0UKX0_9ZZZZ</name>
<evidence type="ECO:0000313" key="1">
    <source>
        <dbReference type="EMBL" id="GAG00978.1"/>
    </source>
</evidence>
<dbReference type="AlphaFoldDB" id="X0UKX0"/>
<accession>X0UKX0</accession>
<gene>
    <name evidence="1" type="ORF">S01H1_41681</name>
</gene>